<evidence type="ECO:0008006" key="3">
    <source>
        <dbReference type="Google" id="ProtNLM"/>
    </source>
</evidence>
<dbReference type="EMBL" id="LNIX01000018">
    <property type="protein sequence ID" value="OXA45091.1"/>
    <property type="molecule type" value="Genomic_DNA"/>
</dbReference>
<dbReference type="SUPFAM" id="SSF52047">
    <property type="entry name" value="RNI-like"/>
    <property type="match status" value="1"/>
</dbReference>
<sequence length="501" mass="57010">MDLSGNHGNPHLAVVLPEILAKIATFLPKSDLLSCTLINSTWETEVRKLLFDNVRIVLTPEKIFSHKKIVPSPPFRGSSIGFFSFASHLSGHGPCANYVRNHGAIVKTITTSFFIKAEAFTLPKDLELVAKSFPNATTLELDVNFWSLGSTYESLIFPPPKRYSFSKVKTLEIATSTRIHNLLGNDNLTYCTQLGAIFAKIIPRLVPLLPNVEALSFFNSAQTVVENFLDLFSATVTTLKMSGVTITAPMQRPTILNLTRLEIGCYYLDKSNFSHVLKFASETLQHVKFSEVENVPVNDKYSTRYAIVFPVMRKLRVFELVQNKFTDRSAYKNSLVRPKLILRWEGGRGHSGTRLVYQDQFPVLETVRISRNETHHLLRNRGIEDRLTEQEYFEASVTFLYETFLREGNSRSESVKRLDVPFPPEAKFRLEKCEGGNGECYEWRDSSEFWDRAVEMFPNLVKYAAIGESRERMRAAGVKEWVKLGEKLGFVRGKERKGSRI</sequence>
<evidence type="ECO:0000313" key="1">
    <source>
        <dbReference type="EMBL" id="OXA45091.1"/>
    </source>
</evidence>
<accession>A0A226DKF8</accession>
<dbReference type="OrthoDB" id="2382755at2759"/>
<reference evidence="1 2" key="1">
    <citation type="submission" date="2015-12" db="EMBL/GenBank/DDBJ databases">
        <title>The genome of Folsomia candida.</title>
        <authorList>
            <person name="Faddeeva A."/>
            <person name="Derks M.F."/>
            <person name="Anvar Y."/>
            <person name="Smit S."/>
            <person name="Van Straalen N."/>
            <person name="Roelofs D."/>
        </authorList>
    </citation>
    <scope>NUCLEOTIDE SEQUENCE [LARGE SCALE GENOMIC DNA]</scope>
    <source>
        <strain evidence="1 2">VU population</strain>
        <tissue evidence="1">Whole body</tissue>
    </source>
</reference>
<organism evidence="1 2">
    <name type="scientific">Folsomia candida</name>
    <name type="common">Springtail</name>
    <dbReference type="NCBI Taxonomy" id="158441"/>
    <lineage>
        <taxon>Eukaryota</taxon>
        <taxon>Metazoa</taxon>
        <taxon>Ecdysozoa</taxon>
        <taxon>Arthropoda</taxon>
        <taxon>Hexapoda</taxon>
        <taxon>Collembola</taxon>
        <taxon>Entomobryomorpha</taxon>
        <taxon>Isotomoidea</taxon>
        <taxon>Isotomidae</taxon>
        <taxon>Proisotominae</taxon>
        <taxon>Folsomia</taxon>
    </lineage>
</organism>
<gene>
    <name evidence="1" type="ORF">Fcan01_20366</name>
</gene>
<dbReference type="Proteomes" id="UP000198287">
    <property type="component" value="Unassembled WGS sequence"/>
</dbReference>
<proteinExistence type="predicted"/>
<protein>
    <recommendedName>
        <fullName evidence="3">F-box domain-containing protein</fullName>
    </recommendedName>
</protein>
<evidence type="ECO:0000313" key="2">
    <source>
        <dbReference type="Proteomes" id="UP000198287"/>
    </source>
</evidence>
<keyword evidence="2" id="KW-1185">Reference proteome</keyword>
<comment type="caution">
    <text evidence="1">The sequence shown here is derived from an EMBL/GenBank/DDBJ whole genome shotgun (WGS) entry which is preliminary data.</text>
</comment>
<name>A0A226DKF8_FOLCA</name>
<dbReference type="AlphaFoldDB" id="A0A226DKF8"/>